<dbReference type="EMBL" id="CM056743">
    <property type="protein sequence ID" value="KAJ8668998.1"/>
    <property type="molecule type" value="Genomic_DNA"/>
</dbReference>
<evidence type="ECO:0000313" key="2">
    <source>
        <dbReference type="Proteomes" id="UP001239111"/>
    </source>
</evidence>
<organism evidence="1 2">
    <name type="scientific">Eretmocerus hayati</name>
    <dbReference type="NCBI Taxonomy" id="131215"/>
    <lineage>
        <taxon>Eukaryota</taxon>
        <taxon>Metazoa</taxon>
        <taxon>Ecdysozoa</taxon>
        <taxon>Arthropoda</taxon>
        <taxon>Hexapoda</taxon>
        <taxon>Insecta</taxon>
        <taxon>Pterygota</taxon>
        <taxon>Neoptera</taxon>
        <taxon>Endopterygota</taxon>
        <taxon>Hymenoptera</taxon>
        <taxon>Apocrita</taxon>
        <taxon>Proctotrupomorpha</taxon>
        <taxon>Chalcidoidea</taxon>
        <taxon>Aphelinidae</taxon>
        <taxon>Aphelininae</taxon>
        <taxon>Eretmocerus</taxon>
    </lineage>
</organism>
<gene>
    <name evidence="1" type="ORF">QAD02_000257</name>
</gene>
<dbReference type="Proteomes" id="UP001239111">
    <property type="component" value="Chromosome 3"/>
</dbReference>
<reference evidence="1" key="1">
    <citation type="submission" date="2023-04" db="EMBL/GenBank/DDBJ databases">
        <title>A chromosome-level genome assembly of the parasitoid wasp Eretmocerus hayati.</title>
        <authorList>
            <person name="Zhong Y."/>
            <person name="Liu S."/>
            <person name="Liu Y."/>
        </authorList>
    </citation>
    <scope>NUCLEOTIDE SEQUENCE</scope>
    <source>
        <strain evidence="1">ZJU_SS_LIU_2023</strain>
    </source>
</reference>
<comment type="caution">
    <text evidence="1">The sequence shown here is derived from an EMBL/GenBank/DDBJ whole genome shotgun (WGS) entry which is preliminary data.</text>
</comment>
<name>A0ACC2NDH2_9HYME</name>
<accession>A0ACC2NDH2</accession>
<evidence type="ECO:0000313" key="1">
    <source>
        <dbReference type="EMBL" id="KAJ8668998.1"/>
    </source>
</evidence>
<proteinExistence type="predicted"/>
<sequence length="102" mass="11100">MVMAAADFDKLQTIGEDFCGLDVNTPLGGREPMTAVPVLTFDETLLTAVAATSTSDYTVVFLGTSEGHLKKFSISRNLKIPIKNYILAVLRTAWIHKVSDPN</sequence>
<protein>
    <submittedName>
        <fullName evidence="1">Uncharacterized protein</fullName>
    </submittedName>
</protein>
<keyword evidence="2" id="KW-1185">Reference proteome</keyword>